<sequence>MKVETLKVKGMTCNHCKHAVETALVDIDGISKATVELDKGQVVVEFKKDVSKDVLRAAIDDAGYELIE</sequence>
<organism evidence="4 5">
    <name type="scientific">Sulfoacidibacillus ferrooxidans</name>
    <dbReference type="NCBI Taxonomy" id="2005001"/>
    <lineage>
        <taxon>Bacteria</taxon>
        <taxon>Bacillati</taxon>
        <taxon>Bacillota</taxon>
        <taxon>Bacilli</taxon>
        <taxon>Bacillales</taxon>
        <taxon>Alicyclobacillaceae</taxon>
        <taxon>Sulfoacidibacillus</taxon>
    </lineage>
</organism>
<dbReference type="InterPro" id="IPR017969">
    <property type="entry name" value="Heavy-metal-associated_CS"/>
</dbReference>
<dbReference type="SUPFAM" id="SSF55008">
    <property type="entry name" value="HMA, heavy metal-associated domain"/>
    <property type="match status" value="1"/>
</dbReference>
<dbReference type="InterPro" id="IPR006121">
    <property type="entry name" value="HMA_dom"/>
</dbReference>
<name>A0A9X2ACA5_9BACL</name>
<accession>A0A9X2ACA5</accession>
<feature type="domain" description="HMA" evidence="3">
    <location>
        <begin position="2"/>
        <end position="67"/>
    </location>
</feature>
<protein>
    <submittedName>
        <fullName evidence="4">Copper chaperone CopZ</fullName>
    </submittedName>
</protein>
<dbReference type="Gene3D" id="3.30.70.100">
    <property type="match status" value="1"/>
</dbReference>
<dbReference type="InterPro" id="IPR000428">
    <property type="entry name" value="Cu-bd"/>
</dbReference>
<dbReference type="Pfam" id="PF00403">
    <property type="entry name" value="HMA"/>
    <property type="match status" value="1"/>
</dbReference>
<keyword evidence="5" id="KW-1185">Reference proteome</keyword>
<keyword evidence="2" id="KW-0186">Copper</keyword>
<comment type="caution">
    <text evidence="4">The sequence shown here is derived from an EMBL/GenBank/DDBJ whole genome shotgun (WGS) entry which is preliminary data.</text>
</comment>
<keyword evidence="1" id="KW-0479">Metal-binding</keyword>
<dbReference type="PROSITE" id="PS01047">
    <property type="entry name" value="HMA_1"/>
    <property type="match status" value="1"/>
</dbReference>
<dbReference type="CDD" id="cd00371">
    <property type="entry name" value="HMA"/>
    <property type="match status" value="1"/>
</dbReference>
<dbReference type="NCBIfam" id="TIGR00003">
    <property type="entry name" value="copper ion binding protein"/>
    <property type="match status" value="1"/>
</dbReference>
<dbReference type="EMBL" id="JALBUF010000007">
    <property type="protein sequence ID" value="MCI0183923.1"/>
    <property type="molecule type" value="Genomic_DNA"/>
</dbReference>
<dbReference type="PRINTS" id="PR00944">
    <property type="entry name" value="CUEXPORT"/>
</dbReference>
<evidence type="ECO:0000259" key="3">
    <source>
        <dbReference type="PROSITE" id="PS50846"/>
    </source>
</evidence>
<dbReference type="Proteomes" id="UP001139263">
    <property type="component" value="Unassembled WGS sequence"/>
</dbReference>
<dbReference type="InterPro" id="IPR036163">
    <property type="entry name" value="HMA_dom_sf"/>
</dbReference>
<dbReference type="PROSITE" id="PS50846">
    <property type="entry name" value="HMA_2"/>
    <property type="match status" value="1"/>
</dbReference>
<proteinExistence type="predicted"/>
<dbReference type="GO" id="GO:0005507">
    <property type="term" value="F:copper ion binding"/>
    <property type="evidence" value="ECO:0007669"/>
    <property type="project" value="InterPro"/>
</dbReference>
<evidence type="ECO:0000313" key="5">
    <source>
        <dbReference type="Proteomes" id="UP001139263"/>
    </source>
</evidence>
<evidence type="ECO:0000313" key="4">
    <source>
        <dbReference type="EMBL" id="MCI0183923.1"/>
    </source>
</evidence>
<dbReference type="GO" id="GO:0006825">
    <property type="term" value="P:copper ion transport"/>
    <property type="evidence" value="ECO:0007669"/>
    <property type="project" value="InterPro"/>
</dbReference>
<gene>
    <name evidence="4" type="primary">copZ</name>
    <name evidence="4" type="ORF">MM817_02215</name>
</gene>
<dbReference type="RefSeq" id="WP_241714886.1">
    <property type="nucleotide sequence ID" value="NZ_JALBUF010000007.1"/>
</dbReference>
<evidence type="ECO:0000256" key="2">
    <source>
        <dbReference type="ARBA" id="ARBA00023008"/>
    </source>
</evidence>
<reference evidence="4" key="1">
    <citation type="submission" date="2022-03" db="EMBL/GenBank/DDBJ databases">
        <title>Draft Genome Sequence of Firmicute Strain S0AB, a Heterotrophic Iron/Sulfur-Oxidizing Extreme Acidophile.</title>
        <authorList>
            <person name="Vergara E."/>
            <person name="Pakostova E."/>
            <person name="Johnson D.B."/>
            <person name="Holmes D.S."/>
        </authorList>
    </citation>
    <scope>NUCLEOTIDE SEQUENCE</scope>
    <source>
        <strain evidence="4">S0AB</strain>
    </source>
</reference>
<dbReference type="InterPro" id="IPR006122">
    <property type="entry name" value="HMA_Cu_ion-bd"/>
</dbReference>
<evidence type="ECO:0000256" key="1">
    <source>
        <dbReference type="ARBA" id="ARBA00022723"/>
    </source>
</evidence>
<dbReference type="FunFam" id="3.30.70.100:FF:000001">
    <property type="entry name" value="ATPase copper transporting beta"/>
    <property type="match status" value="1"/>
</dbReference>
<dbReference type="AlphaFoldDB" id="A0A9X2ACA5"/>